<gene>
    <name evidence="4" type="ORF">C8N45_101980</name>
</gene>
<reference evidence="4 5" key="1">
    <citation type="submission" date="2018-04" db="EMBL/GenBank/DDBJ databases">
        <title>Genomic Encyclopedia of Archaeal and Bacterial Type Strains, Phase II (KMG-II): from individual species to whole genera.</title>
        <authorList>
            <person name="Goeker M."/>
        </authorList>
    </citation>
    <scope>NUCLEOTIDE SEQUENCE [LARGE SCALE GENOMIC DNA]</scope>
    <source>
        <strain evidence="4 5">DSM 29955</strain>
    </source>
</reference>
<feature type="domain" description="MmgE/PrpD C-terminal" evidence="3">
    <location>
        <begin position="240"/>
        <end position="349"/>
    </location>
</feature>
<sequence length="404" mass="42141">MSAEDALIGLTQAKVDDAPVALMRLCLMDWAVCLIAGRDEPIAAILASGASDPASVALTNGAIGHALDYDDTHFDHIGHTSAVICPAVLALADGADMAAILQAIVIGSEAAVRTGLWLGRDHYQLGFHQTATAGAFGACIAGARLLGLTPGQTRHAIGLTATAASGLKGQFGTMGKPLNAGLAARAGVEAVLWAKAGMTSAAMGLSAAQGFGPTHAGTADESAWDMAEPWKIMRISHKFHACCHGLHAMLEALIGLPDSVQSLKVMTHPRWLSVCNIQSPTTGLECKFSYPMTAAMALAGVDTARIANFSDENAADPRLCALAGKVTVEADEKLSEMQARVVAILEDGSEAVLFHDLSLPMSLDDRAARLTQKARAVVGRALADDLWDAAHADDPHRLKNLISY</sequence>
<protein>
    <submittedName>
        <fullName evidence="4">2-methylcitrate dehydratase PrpD</fullName>
    </submittedName>
</protein>
<name>A0A2T6KS48_9RHOB</name>
<proteinExistence type="inferred from homology"/>
<dbReference type="AlphaFoldDB" id="A0A2T6KS48"/>
<dbReference type="InterPro" id="IPR042183">
    <property type="entry name" value="MmgE/PrpD_sf_1"/>
</dbReference>
<dbReference type="EMBL" id="QBUD01000001">
    <property type="protein sequence ID" value="PUB19382.1"/>
    <property type="molecule type" value="Genomic_DNA"/>
</dbReference>
<comment type="similarity">
    <text evidence="1">Belongs to the PrpD family.</text>
</comment>
<evidence type="ECO:0000256" key="1">
    <source>
        <dbReference type="ARBA" id="ARBA00006174"/>
    </source>
</evidence>
<evidence type="ECO:0000259" key="2">
    <source>
        <dbReference type="Pfam" id="PF03972"/>
    </source>
</evidence>
<organism evidence="4 5">
    <name type="scientific">Yoonia sediminilitoris</name>
    <dbReference type="NCBI Taxonomy" id="1286148"/>
    <lineage>
        <taxon>Bacteria</taxon>
        <taxon>Pseudomonadati</taxon>
        <taxon>Pseudomonadota</taxon>
        <taxon>Alphaproteobacteria</taxon>
        <taxon>Rhodobacterales</taxon>
        <taxon>Paracoccaceae</taxon>
        <taxon>Yoonia</taxon>
    </lineage>
</organism>
<dbReference type="Pfam" id="PF03972">
    <property type="entry name" value="MmgE_PrpD_N"/>
    <property type="match status" value="1"/>
</dbReference>
<evidence type="ECO:0000313" key="4">
    <source>
        <dbReference type="EMBL" id="PUB19382.1"/>
    </source>
</evidence>
<feature type="domain" description="MmgE/PrpD N-terminal" evidence="2">
    <location>
        <begin position="43"/>
        <end position="218"/>
    </location>
</feature>
<dbReference type="PANTHER" id="PTHR16943">
    <property type="entry name" value="2-METHYLCITRATE DEHYDRATASE-RELATED"/>
    <property type="match status" value="1"/>
</dbReference>
<dbReference type="Gene3D" id="1.10.4100.10">
    <property type="entry name" value="2-methylcitrate dehydratase PrpD"/>
    <property type="match status" value="1"/>
</dbReference>
<dbReference type="InterPro" id="IPR042188">
    <property type="entry name" value="MmgE/PrpD_sf_2"/>
</dbReference>
<keyword evidence="5" id="KW-1185">Reference proteome</keyword>
<dbReference type="Gene3D" id="3.30.1330.120">
    <property type="entry name" value="2-methylcitrate dehydratase PrpD"/>
    <property type="match status" value="1"/>
</dbReference>
<dbReference type="InterPro" id="IPR036148">
    <property type="entry name" value="MmgE/PrpD_sf"/>
</dbReference>
<dbReference type="InterPro" id="IPR005656">
    <property type="entry name" value="MmgE_PrpD"/>
</dbReference>
<comment type="caution">
    <text evidence="4">The sequence shown here is derived from an EMBL/GenBank/DDBJ whole genome shotgun (WGS) entry which is preliminary data.</text>
</comment>
<dbReference type="SUPFAM" id="SSF103378">
    <property type="entry name" value="2-methylcitrate dehydratase PrpD"/>
    <property type="match status" value="1"/>
</dbReference>
<evidence type="ECO:0000313" key="5">
    <source>
        <dbReference type="Proteomes" id="UP000244523"/>
    </source>
</evidence>
<dbReference type="Proteomes" id="UP000244523">
    <property type="component" value="Unassembled WGS sequence"/>
</dbReference>
<dbReference type="Pfam" id="PF19305">
    <property type="entry name" value="MmgE_PrpD_C"/>
    <property type="match status" value="1"/>
</dbReference>
<evidence type="ECO:0000259" key="3">
    <source>
        <dbReference type="Pfam" id="PF19305"/>
    </source>
</evidence>
<accession>A0A2T6KS48</accession>
<dbReference type="PANTHER" id="PTHR16943:SF8">
    <property type="entry name" value="2-METHYLCITRATE DEHYDRATASE"/>
    <property type="match status" value="1"/>
</dbReference>
<dbReference type="InterPro" id="IPR045336">
    <property type="entry name" value="MmgE_PrpD_N"/>
</dbReference>
<dbReference type="OrthoDB" id="9795089at2"/>
<dbReference type="GO" id="GO:0016829">
    <property type="term" value="F:lyase activity"/>
    <property type="evidence" value="ECO:0007669"/>
    <property type="project" value="InterPro"/>
</dbReference>
<dbReference type="RefSeq" id="WP_108385010.1">
    <property type="nucleotide sequence ID" value="NZ_QBUD01000001.1"/>
</dbReference>
<dbReference type="InterPro" id="IPR045337">
    <property type="entry name" value="MmgE_PrpD_C"/>
</dbReference>